<name>A0A9P9JIT1_9HYPO</name>
<gene>
    <name evidence="2" type="ORF">EDB81DRAFT_28850</name>
</gene>
<feature type="compositionally biased region" description="Polar residues" evidence="1">
    <location>
        <begin position="90"/>
        <end position="102"/>
    </location>
</feature>
<evidence type="ECO:0000256" key="1">
    <source>
        <dbReference type="SAM" id="MobiDB-lite"/>
    </source>
</evidence>
<evidence type="ECO:0000313" key="2">
    <source>
        <dbReference type="EMBL" id="KAH7175916.1"/>
    </source>
</evidence>
<proteinExistence type="predicted"/>
<dbReference type="Proteomes" id="UP000738349">
    <property type="component" value="Unassembled WGS sequence"/>
</dbReference>
<evidence type="ECO:0000313" key="3">
    <source>
        <dbReference type="Proteomes" id="UP000738349"/>
    </source>
</evidence>
<reference evidence="2" key="1">
    <citation type="journal article" date="2021" name="Nat. Commun.">
        <title>Genetic determinants of endophytism in the Arabidopsis root mycobiome.</title>
        <authorList>
            <person name="Mesny F."/>
            <person name="Miyauchi S."/>
            <person name="Thiergart T."/>
            <person name="Pickel B."/>
            <person name="Atanasova L."/>
            <person name="Karlsson M."/>
            <person name="Huettel B."/>
            <person name="Barry K.W."/>
            <person name="Haridas S."/>
            <person name="Chen C."/>
            <person name="Bauer D."/>
            <person name="Andreopoulos W."/>
            <person name="Pangilinan J."/>
            <person name="LaButti K."/>
            <person name="Riley R."/>
            <person name="Lipzen A."/>
            <person name="Clum A."/>
            <person name="Drula E."/>
            <person name="Henrissat B."/>
            <person name="Kohler A."/>
            <person name="Grigoriev I.V."/>
            <person name="Martin F.M."/>
            <person name="Hacquard S."/>
        </authorList>
    </citation>
    <scope>NUCLEOTIDE SEQUENCE</scope>
    <source>
        <strain evidence="2">MPI-CAGE-AT-0147</strain>
    </source>
</reference>
<keyword evidence="3" id="KW-1185">Reference proteome</keyword>
<dbReference type="EMBL" id="JAGMUV010000001">
    <property type="protein sequence ID" value="KAH7175916.1"/>
    <property type="molecule type" value="Genomic_DNA"/>
</dbReference>
<dbReference type="AlphaFoldDB" id="A0A9P9JIT1"/>
<accession>A0A9P9JIT1</accession>
<organism evidence="2 3">
    <name type="scientific">Dactylonectria macrodidyma</name>
    <dbReference type="NCBI Taxonomy" id="307937"/>
    <lineage>
        <taxon>Eukaryota</taxon>
        <taxon>Fungi</taxon>
        <taxon>Dikarya</taxon>
        <taxon>Ascomycota</taxon>
        <taxon>Pezizomycotina</taxon>
        <taxon>Sordariomycetes</taxon>
        <taxon>Hypocreomycetidae</taxon>
        <taxon>Hypocreales</taxon>
        <taxon>Nectriaceae</taxon>
        <taxon>Dactylonectria</taxon>
    </lineage>
</organism>
<comment type="caution">
    <text evidence="2">The sequence shown here is derived from an EMBL/GenBank/DDBJ whole genome shotgun (WGS) entry which is preliminary data.</text>
</comment>
<protein>
    <submittedName>
        <fullName evidence="2">Uncharacterized protein</fullName>
    </submittedName>
</protein>
<sequence length="119" mass="12631">MRGRVTKTRACCPGSRLSQEKKQPDAVARSSADLPSSSREQPPVSGDLVRDEAAAVPTKKKLDATSVAGPLSPKRARSIRTDVQRPGVANETSKQTDKTALQQPKPGPPKAPYAVSLES</sequence>
<feature type="region of interest" description="Disordered" evidence="1">
    <location>
        <begin position="1"/>
        <end position="119"/>
    </location>
</feature>